<feature type="compositionally biased region" description="Polar residues" evidence="1">
    <location>
        <begin position="68"/>
        <end position="80"/>
    </location>
</feature>
<feature type="compositionally biased region" description="Low complexity" evidence="1">
    <location>
        <begin position="723"/>
        <end position="768"/>
    </location>
</feature>
<dbReference type="PANTHER" id="PTHR35310:SF1">
    <property type="entry name" value="CELL WALL INTEGRITY_STRESS RESPONSE COMPONENT-LIKE PROTEIN"/>
    <property type="match status" value="1"/>
</dbReference>
<feature type="compositionally biased region" description="Low complexity" evidence="1">
    <location>
        <begin position="32"/>
        <end position="67"/>
    </location>
</feature>
<dbReference type="InterPro" id="IPR023214">
    <property type="entry name" value="HAD_sf"/>
</dbReference>
<dbReference type="Proteomes" id="UP000078512">
    <property type="component" value="Unassembled WGS sequence"/>
</dbReference>
<dbReference type="PROSITE" id="PS50969">
    <property type="entry name" value="FCP1"/>
    <property type="match status" value="1"/>
</dbReference>
<dbReference type="SUPFAM" id="SSF56784">
    <property type="entry name" value="HAD-like"/>
    <property type="match status" value="1"/>
</dbReference>
<reference evidence="3 4" key="1">
    <citation type="submission" date="2016-05" db="EMBL/GenBank/DDBJ databases">
        <title>Genome sequencing reveals origins of a unique bacterial endosymbiosis in the earliest lineages of terrestrial Fungi.</title>
        <authorList>
            <consortium name="DOE Joint Genome Institute"/>
            <person name="Uehling J."/>
            <person name="Gryganskyi A."/>
            <person name="Hameed K."/>
            <person name="Tschaplinski T."/>
            <person name="Misztal P."/>
            <person name="Wu S."/>
            <person name="Desiro A."/>
            <person name="Vande Pol N."/>
            <person name="Du Z.-Y."/>
            <person name="Zienkiewicz A."/>
            <person name="Zienkiewicz K."/>
            <person name="Morin E."/>
            <person name="Tisserant E."/>
            <person name="Splivallo R."/>
            <person name="Hainaut M."/>
            <person name="Henrissat B."/>
            <person name="Ohm R."/>
            <person name="Kuo A."/>
            <person name="Yan J."/>
            <person name="Lipzen A."/>
            <person name="Nolan M."/>
            <person name="Labutti K."/>
            <person name="Barry K."/>
            <person name="Goldstein A."/>
            <person name="Labbe J."/>
            <person name="Schadt C."/>
            <person name="Tuskan G."/>
            <person name="Grigoriev I."/>
            <person name="Martin F."/>
            <person name="Vilgalys R."/>
            <person name="Bonito G."/>
        </authorList>
    </citation>
    <scope>NUCLEOTIDE SEQUENCE [LARGE SCALE GENOMIC DNA]</scope>
    <source>
        <strain evidence="3 4">AG-77</strain>
    </source>
</reference>
<proteinExistence type="predicted"/>
<organism evidence="3 4">
    <name type="scientific">Linnemannia elongata AG-77</name>
    <dbReference type="NCBI Taxonomy" id="1314771"/>
    <lineage>
        <taxon>Eukaryota</taxon>
        <taxon>Fungi</taxon>
        <taxon>Fungi incertae sedis</taxon>
        <taxon>Mucoromycota</taxon>
        <taxon>Mortierellomycotina</taxon>
        <taxon>Mortierellomycetes</taxon>
        <taxon>Mortierellales</taxon>
        <taxon>Mortierellaceae</taxon>
        <taxon>Linnemannia</taxon>
    </lineage>
</organism>
<dbReference type="PANTHER" id="PTHR35310">
    <property type="entry name" value="CELL WALL INTEGRITY/STRESS RESPONSE COMPONENT-LIKE PROTEIN"/>
    <property type="match status" value="1"/>
</dbReference>
<sequence length="774" mass="83388">MDIEDNHRDKTTVSLLVGMKMAMEQHSKGKMARTITDADSTTTTTQPSATDSPLGQAATASSTSTTTRPPNKQAKVSASARTRPVMALETPVGAFPITGINNASSAASTADRPPPASPVLPHKQANGSTLARSSQQYVSFNGNNNSAASTANAINNNINSNGVTNTNLNNILTTGDQQQQAAPIRYSFAHRATNPPDAATSWKPTMSLDLISPGASPSTLATREMFAIREPLPVFYLEKNYVVRASLPRSFYMIMAQHGIKHCCVFDFPVGSKWWSELSGLRKSTYVDIRAENSSERWELHLKPSRDRINIFGYICKHDYLANVINGQKMNLLHNRRLPLVLDLDDTLVRLIGNERTRYVSEADAMTVPTRIRKLRDGRQVVLTDHVEEFLEWACRFYEISVCSLGEQSYVEQVADVLDPLKTRIRGLKYSARQEYDFLNPIVVVPPTTAVSPAPPAPAPSGAQPNGQIDATISSSSTASSSTTAAVASPSTSTSTPSPPAATTAATTSTTTPPSPVSVTGLSTATITAAVIAATQPPTPPKDLLSLYAFCAANKPPTDGLPDIGTGFSLPLILDDLTQMWPPDQHDNVIVVKEQRGASVWTVNLFPMVQHVLMAVHSEFFRAYDQWVQARQAAVASITIGGAPPAAGLSGSEAVGGAIDFTATTAAKTAFLNMPVPSPIGCYKEWLRGSLSNQISLTYAAPPAHLVTQVAQQHQQAAAQQQQAQQQQAQQQQAQQQQAQQQQAQQQQAQQQQAQQQAQQQQQGGQQPPQQPQA</sequence>
<dbReference type="SMART" id="SM00577">
    <property type="entry name" value="CPDc"/>
    <property type="match status" value="1"/>
</dbReference>
<feature type="region of interest" description="Disordered" evidence="1">
    <location>
        <begin position="450"/>
        <end position="519"/>
    </location>
</feature>
<accession>A0A197JY04</accession>
<keyword evidence="4" id="KW-1185">Reference proteome</keyword>
<feature type="compositionally biased region" description="Low complexity" evidence="1">
    <location>
        <begin position="471"/>
        <end position="519"/>
    </location>
</feature>
<dbReference type="EMBL" id="KV442043">
    <property type="protein sequence ID" value="OAQ29139.1"/>
    <property type="molecule type" value="Genomic_DNA"/>
</dbReference>
<dbReference type="OrthoDB" id="10249888at2759"/>
<dbReference type="InterPro" id="IPR036412">
    <property type="entry name" value="HAD-like_sf"/>
</dbReference>
<protein>
    <recommendedName>
        <fullName evidence="2">FCP1 homology domain-containing protein</fullName>
    </recommendedName>
</protein>
<evidence type="ECO:0000259" key="2">
    <source>
        <dbReference type="PROSITE" id="PS50969"/>
    </source>
</evidence>
<dbReference type="AlphaFoldDB" id="A0A197JY04"/>
<evidence type="ECO:0000313" key="3">
    <source>
        <dbReference type="EMBL" id="OAQ29139.1"/>
    </source>
</evidence>
<feature type="region of interest" description="Disordered" evidence="1">
    <location>
        <begin position="25"/>
        <end position="83"/>
    </location>
</feature>
<evidence type="ECO:0000256" key="1">
    <source>
        <dbReference type="SAM" id="MobiDB-lite"/>
    </source>
</evidence>
<gene>
    <name evidence="3" type="ORF">K457DRAFT_138174</name>
</gene>
<dbReference type="Pfam" id="PF03031">
    <property type="entry name" value="NIF"/>
    <property type="match status" value="1"/>
</dbReference>
<feature type="region of interest" description="Disordered" evidence="1">
    <location>
        <begin position="723"/>
        <end position="774"/>
    </location>
</feature>
<evidence type="ECO:0000313" key="4">
    <source>
        <dbReference type="Proteomes" id="UP000078512"/>
    </source>
</evidence>
<dbReference type="Gene3D" id="3.40.50.1000">
    <property type="entry name" value="HAD superfamily/HAD-like"/>
    <property type="match status" value="1"/>
</dbReference>
<feature type="region of interest" description="Disordered" evidence="1">
    <location>
        <begin position="104"/>
        <end position="128"/>
    </location>
</feature>
<dbReference type="InterPro" id="IPR004274">
    <property type="entry name" value="FCP1_dom"/>
</dbReference>
<name>A0A197JY04_9FUNG</name>
<dbReference type="STRING" id="1314771.A0A197JY04"/>
<feature type="domain" description="FCP1 homology" evidence="2">
    <location>
        <begin position="333"/>
        <end position="494"/>
    </location>
</feature>